<protein>
    <recommendedName>
        <fullName evidence="4">Pentapeptide repeat-containing protein</fullName>
    </recommendedName>
</protein>
<dbReference type="EMBL" id="JBHSEH010000017">
    <property type="protein sequence ID" value="MFC4427140.1"/>
    <property type="molecule type" value="Genomic_DNA"/>
</dbReference>
<sequence length="115" mass="11443">MTTKAGHMLQLLGVALSLSVPFVLVARPAERVSHVSVNGLSTNGLAFNGLAVNGLAMNGLSTNGLSTNGLSTNGLSTNGLSTNGLSARGSTTGSSGRPGGALDLVSLGQRPLKKK</sequence>
<evidence type="ECO:0000313" key="2">
    <source>
        <dbReference type="EMBL" id="MFC4427140.1"/>
    </source>
</evidence>
<evidence type="ECO:0000256" key="1">
    <source>
        <dbReference type="SAM" id="MobiDB-lite"/>
    </source>
</evidence>
<keyword evidence="3" id="KW-1185">Reference proteome</keyword>
<feature type="region of interest" description="Disordered" evidence="1">
    <location>
        <begin position="76"/>
        <end position="115"/>
    </location>
</feature>
<name>A0ABV8XS71_9DEIO</name>
<dbReference type="Proteomes" id="UP001595998">
    <property type="component" value="Unassembled WGS sequence"/>
</dbReference>
<dbReference type="InterPro" id="IPR008164">
    <property type="entry name" value="XGLTT_rpt"/>
</dbReference>
<dbReference type="RefSeq" id="WP_380040331.1">
    <property type="nucleotide sequence ID" value="NZ_JBHSEH010000017.1"/>
</dbReference>
<dbReference type="Pfam" id="PF01744">
    <property type="entry name" value="GLTT"/>
    <property type="match status" value="1"/>
</dbReference>
<comment type="caution">
    <text evidence="2">The sequence shown here is derived from an EMBL/GenBank/DDBJ whole genome shotgun (WGS) entry which is preliminary data.</text>
</comment>
<gene>
    <name evidence="2" type="ORF">ACFOZ9_13065</name>
</gene>
<organism evidence="2 3">
    <name type="scientific">Deinococcus navajonensis</name>
    <dbReference type="NCBI Taxonomy" id="309884"/>
    <lineage>
        <taxon>Bacteria</taxon>
        <taxon>Thermotogati</taxon>
        <taxon>Deinococcota</taxon>
        <taxon>Deinococci</taxon>
        <taxon>Deinococcales</taxon>
        <taxon>Deinococcaceae</taxon>
        <taxon>Deinococcus</taxon>
    </lineage>
</organism>
<reference evidence="3" key="1">
    <citation type="journal article" date="2019" name="Int. J. Syst. Evol. Microbiol.">
        <title>The Global Catalogue of Microorganisms (GCM) 10K type strain sequencing project: providing services to taxonomists for standard genome sequencing and annotation.</title>
        <authorList>
            <consortium name="The Broad Institute Genomics Platform"/>
            <consortium name="The Broad Institute Genome Sequencing Center for Infectious Disease"/>
            <person name="Wu L."/>
            <person name="Ma J."/>
        </authorList>
    </citation>
    <scope>NUCLEOTIDE SEQUENCE [LARGE SCALE GENOMIC DNA]</scope>
    <source>
        <strain evidence="3">CCUG 56029</strain>
    </source>
</reference>
<evidence type="ECO:0008006" key="4">
    <source>
        <dbReference type="Google" id="ProtNLM"/>
    </source>
</evidence>
<evidence type="ECO:0000313" key="3">
    <source>
        <dbReference type="Proteomes" id="UP001595998"/>
    </source>
</evidence>
<accession>A0ABV8XS71</accession>
<feature type="compositionally biased region" description="Low complexity" evidence="1">
    <location>
        <begin position="84"/>
        <end position="95"/>
    </location>
</feature>
<proteinExistence type="predicted"/>